<dbReference type="Proteomes" id="UP000229600">
    <property type="component" value="Unassembled WGS sequence"/>
</dbReference>
<evidence type="ECO:0000256" key="5">
    <source>
        <dbReference type="ARBA" id="ARBA00011996"/>
    </source>
</evidence>
<dbReference type="Pfam" id="PF01326">
    <property type="entry name" value="PPDK_N"/>
    <property type="match status" value="1"/>
</dbReference>
<evidence type="ECO:0000256" key="13">
    <source>
        <dbReference type="ARBA" id="ARBA00033470"/>
    </source>
</evidence>
<keyword evidence="7" id="KW-0808">Transferase</keyword>
<evidence type="ECO:0000256" key="4">
    <source>
        <dbReference type="ARBA" id="ARBA00007837"/>
    </source>
</evidence>
<evidence type="ECO:0000256" key="10">
    <source>
        <dbReference type="ARBA" id="ARBA00022777"/>
    </source>
</evidence>
<dbReference type="GO" id="GO:0008986">
    <property type="term" value="F:pyruvate, water dikinase activity"/>
    <property type="evidence" value="ECO:0007669"/>
    <property type="project" value="UniProtKB-EC"/>
</dbReference>
<dbReference type="GO" id="GO:0006094">
    <property type="term" value="P:gluconeogenesis"/>
    <property type="evidence" value="ECO:0007669"/>
    <property type="project" value="UniProtKB-UniPathway"/>
</dbReference>
<evidence type="ECO:0000256" key="8">
    <source>
        <dbReference type="ARBA" id="ARBA00022723"/>
    </source>
</evidence>
<sequence length="779" mass="89267">MYIEFLDNISQTDLEKAGGKGASLAEMKRSGIPVPNGFILLTSAFELFVQKSGISSDIEKTISGLDYKKLDEIEVASQKIQAMIMQQNFPTILEEELQKAFHSLNAQFVAVRSSATAEDGAYSAWAGQLDTFLNTKEENLIQNVKQCWASLFSTRALFYRFEKGFHNTNISVGVVVQKMIQSEVSGVAFSVHPVIQKRNLIYIEAGYGLGEAVVSGAITPDSYVVEKSDFQIVEKTISVQEQKLVLLGEKNEWVSVDKDRREKPKLTEEHIGELSRLVVKIEKQYGFPCDIEWSLFAEKLYIMQSRPITTLNHEEKMNLPNWKNEEVFRWGPIRGYYFYISDFVTACYQRFPQTYKEYWPEGFLIFNNEQMVWISDMDEFVSRGKHVFETYVEDNQALRTMKDDWGSSLSDLILIQEKIEKMDLATLNDEQFKQVWKEFYDSIMKFWLPTLISELGNYGAPSLLKEDISKILDSQEGIIKVQETLTAPEELSFYQQEELDLVSSENINAHQQKYFWLKNSYGFSDVMDSSFFHERKQKLLHEPPGLDSKQLKKKVQEAKKSVQEEFTLPEAIIRRAQLISENLVWQDQRKRYICENFYYKKKLLLDLSRRLNKPLDDLLNFHFEECFDMLEGREAPSRFEYHGVHFKEDIKSLSREEAKACWDKYAFHKVSDVESFSGVVASKGTEAVVRGKVRVLNSSHSQLEDGEVLVTSMTSPGYVFAMRHAVAVVTDIGGLNSHAAIVSREIGVPCIVGTKVATQVLKTGDMVEVDTDLGTVKIL</sequence>
<dbReference type="SUPFAM" id="SSF52009">
    <property type="entry name" value="Phosphohistidine domain"/>
    <property type="match status" value="1"/>
</dbReference>
<dbReference type="Gene3D" id="3.50.30.10">
    <property type="entry name" value="Phosphohistidine domain"/>
    <property type="match status" value="1"/>
</dbReference>
<evidence type="ECO:0000256" key="1">
    <source>
        <dbReference type="ARBA" id="ARBA00001946"/>
    </source>
</evidence>
<dbReference type="SUPFAM" id="SSF56059">
    <property type="entry name" value="Glutathione synthetase ATP-binding domain-like"/>
    <property type="match status" value="1"/>
</dbReference>
<dbReference type="Gene3D" id="3.30.1490.20">
    <property type="entry name" value="ATP-grasp fold, A domain"/>
    <property type="match status" value="1"/>
</dbReference>
<dbReference type="EMBL" id="PCWN01000007">
    <property type="protein sequence ID" value="PIR04047.1"/>
    <property type="molecule type" value="Genomic_DNA"/>
</dbReference>
<feature type="domain" description="PEP-utilising enzyme mobile" evidence="15">
    <location>
        <begin position="704"/>
        <end position="773"/>
    </location>
</feature>
<dbReference type="InterPro" id="IPR036637">
    <property type="entry name" value="Phosphohistidine_dom_sf"/>
</dbReference>
<dbReference type="InterPro" id="IPR018274">
    <property type="entry name" value="PEP_util_AS"/>
</dbReference>
<comment type="function">
    <text evidence="2">Catalyzes the phosphorylation of pyruvate to phosphoenolpyruvate.</text>
</comment>
<evidence type="ECO:0000256" key="7">
    <source>
        <dbReference type="ARBA" id="ARBA00022679"/>
    </source>
</evidence>
<evidence type="ECO:0000256" key="11">
    <source>
        <dbReference type="ARBA" id="ARBA00022840"/>
    </source>
</evidence>
<keyword evidence="8" id="KW-0479">Metal-binding</keyword>
<protein>
    <recommendedName>
        <fullName evidence="6">Phosphoenolpyruvate synthase</fullName>
        <ecNumber evidence="5">2.7.9.2</ecNumber>
    </recommendedName>
    <alternativeName>
        <fullName evidence="13">Pyruvate, water dikinase</fullName>
    </alternativeName>
</protein>
<evidence type="ECO:0000313" key="17">
    <source>
        <dbReference type="EMBL" id="PIR04047.1"/>
    </source>
</evidence>
<dbReference type="AlphaFoldDB" id="A0A2H0N573"/>
<dbReference type="GO" id="GO:0046872">
    <property type="term" value="F:metal ion binding"/>
    <property type="evidence" value="ECO:0007669"/>
    <property type="project" value="UniProtKB-KW"/>
</dbReference>
<keyword evidence="12" id="KW-0460">Magnesium</keyword>
<organism evidence="17 18">
    <name type="scientific">Candidatus Magasanikbacteria bacterium CG11_big_fil_rev_8_21_14_0_20_39_34</name>
    <dbReference type="NCBI Taxonomy" id="1974653"/>
    <lineage>
        <taxon>Bacteria</taxon>
        <taxon>Candidatus Magasanikiibacteriota</taxon>
    </lineage>
</organism>
<keyword evidence="10" id="KW-0418">Kinase</keyword>
<evidence type="ECO:0000256" key="14">
    <source>
        <dbReference type="ARBA" id="ARBA00047700"/>
    </source>
</evidence>
<comment type="similarity">
    <text evidence="4">Belongs to the PEP-utilizing enzyme family.</text>
</comment>
<dbReference type="UniPathway" id="UPA00138"/>
<gene>
    <name evidence="17" type="ORF">COV59_02575</name>
</gene>
<evidence type="ECO:0000256" key="2">
    <source>
        <dbReference type="ARBA" id="ARBA00002988"/>
    </source>
</evidence>
<dbReference type="PANTHER" id="PTHR43030">
    <property type="entry name" value="PHOSPHOENOLPYRUVATE SYNTHASE"/>
    <property type="match status" value="1"/>
</dbReference>
<reference evidence="17 18" key="1">
    <citation type="submission" date="2017-09" db="EMBL/GenBank/DDBJ databases">
        <title>Depth-based differentiation of microbial function through sediment-hosted aquifers and enrichment of novel symbionts in the deep terrestrial subsurface.</title>
        <authorList>
            <person name="Probst A.J."/>
            <person name="Ladd B."/>
            <person name="Jarett J.K."/>
            <person name="Geller-Mcgrath D.E."/>
            <person name="Sieber C.M."/>
            <person name="Emerson J.B."/>
            <person name="Anantharaman K."/>
            <person name="Thomas B.C."/>
            <person name="Malmstrom R."/>
            <person name="Stieglmeier M."/>
            <person name="Klingl A."/>
            <person name="Woyke T."/>
            <person name="Ryan C.M."/>
            <person name="Banfield J.F."/>
        </authorList>
    </citation>
    <scope>NUCLEOTIDE SEQUENCE [LARGE SCALE GENOMIC DNA]</scope>
    <source>
        <strain evidence="17">CG11_big_fil_rev_8_21_14_0_20_39_34</strain>
    </source>
</reference>
<dbReference type="Pfam" id="PF00391">
    <property type="entry name" value="PEP-utilizers"/>
    <property type="match status" value="1"/>
</dbReference>
<dbReference type="InterPro" id="IPR006319">
    <property type="entry name" value="PEP_synth"/>
</dbReference>
<accession>A0A2H0N573</accession>
<keyword evidence="11" id="KW-0067">ATP-binding</keyword>
<feature type="domain" description="Pyruvate phosphate dikinase AMP/ATP-binding" evidence="16">
    <location>
        <begin position="16"/>
        <end position="320"/>
    </location>
</feature>
<dbReference type="EC" id="2.7.9.2" evidence="5"/>
<dbReference type="InterPro" id="IPR002192">
    <property type="entry name" value="PPDK_AMP/ATP-bd"/>
</dbReference>
<evidence type="ECO:0000259" key="15">
    <source>
        <dbReference type="Pfam" id="PF00391"/>
    </source>
</evidence>
<dbReference type="PROSITE" id="PS00370">
    <property type="entry name" value="PEP_ENZYMES_PHOS_SITE"/>
    <property type="match status" value="1"/>
</dbReference>
<evidence type="ECO:0000256" key="3">
    <source>
        <dbReference type="ARBA" id="ARBA00004742"/>
    </source>
</evidence>
<dbReference type="PANTHER" id="PTHR43030:SF1">
    <property type="entry name" value="PHOSPHOENOLPYRUVATE SYNTHASE"/>
    <property type="match status" value="1"/>
</dbReference>
<evidence type="ECO:0000256" key="6">
    <source>
        <dbReference type="ARBA" id="ARBA00021623"/>
    </source>
</evidence>
<evidence type="ECO:0000259" key="16">
    <source>
        <dbReference type="Pfam" id="PF01326"/>
    </source>
</evidence>
<comment type="cofactor">
    <cofactor evidence="1">
        <name>Mg(2+)</name>
        <dbReference type="ChEBI" id="CHEBI:18420"/>
    </cofactor>
</comment>
<evidence type="ECO:0000256" key="12">
    <source>
        <dbReference type="ARBA" id="ARBA00022842"/>
    </source>
</evidence>
<evidence type="ECO:0000256" key="9">
    <source>
        <dbReference type="ARBA" id="ARBA00022741"/>
    </source>
</evidence>
<name>A0A2H0N573_9BACT</name>
<dbReference type="InterPro" id="IPR008279">
    <property type="entry name" value="PEP-util_enz_mobile_dom"/>
</dbReference>
<comment type="catalytic activity">
    <reaction evidence="14">
        <text>pyruvate + ATP + H2O = phosphoenolpyruvate + AMP + phosphate + 2 H(+)</text>
        <dbReference type="Rhea" id="RHEA:11364"/>
        <dbReference type="ChEBI" id="CHEBI:15361"/>
        <dbReference type="ChEBI" id="CHEBI:15377"/>
        <dbReference type="ChEBI" id="CHEBI:15378"/>
        <dbReference type="ChEBI" id="CHEBI:30616"/>
        <dbReference type="ChEBI" id="CHEBI:43474"/>
        <dbReference type="ChEBI" id="CHEBI:58702"/>
        <dbReference type="ChEBI" id="CHEBI:456215"/>
        <dbReference type="EC" id="2.7.9.2"/>
    </reaction>
</comment>
<dbReference type="Gene3D" id="3.30.470.20">
    <property type="entry name" value="ATP-grasp fold, B domain"/>
    <property type="match status" value="1"/>
</dbReference>
<dbReference type="GO" id="GO:0005524">
    <property type="term" value="F:ATP binding"/>
    <property type="evidence" value="ECO:0007669"/>
    <property type="project" value="UniProtKB-KW"/>
</dbReference>
<comment type="pathway">
    <text evidence="3">Carbohydrate biosynthesis; gluconeogenesis.</text>
</comment>
<keyword evidence="9" id="KW-0547">Nucleotide-binding</keyword>
<dbReference type="InterPro" id="IPR013815">
    <property type="entry name" value="ATP_grasp_subdomain_1"/>
</dbReference>
<proteinExistence type="inferred from homology"/>
<comment type="caution">
    <text evidence="17">The sequence shown here is derived from an EMBL/GenBank/DDBJ whole genome shotgun (WGS) entry which is preliminary data.</text>
</comment>
<evidence type="ECO:0000313" key="18">
    <source>
        <dbReference type="Proteomes" id="UP000229600"/>
    </source>
</evidence>